<proteinExistence type="inferred from homology"/>
<evidence type="ECO:0000256" key="4">
    <source>
        <dbReference type="ARBA" id="ARBA00022777"/>
    </source>
</evidence>
<evidence type="ECO:0000256" key="1">
    <source>
        <dbReference type="ARBA" id="ARBA00022605"/>
    </source>
</evidence>
<sequence>MATILLIGFMGSGKTTVGKQLAEYLHQPHLDLDAWIEAHSGQSIKQIFTDHGETFFRDLESEALSAAIRQEGVLSTGGGTPVRSVNRKLLASSGSPVIFLQTSPEVIVNRLKNDASRPLLQSMDNDQFIELYQKRKTYYQQSADIIVDTDQKSPSEIAHEILIQIGIYFLKRLC</sequence>
<evidence type="ECO:0000256" key="7">
    <source>
        <dbReference type="HAMAP-Rule" id="MF_00109"/>
    </source>
</evidence>
<feature type="binding site" evidence="7">
    <location>
        <position position="78"/>
    </location>
    <ligand>
        <name>substrate</name>
    </ligand>
</feature>
<comment type="caution">
    <text evidence="7">Lacks conserved residue(s) required for the propagation of feature annotation.</text>
</comment>
<comment type="pathway">
    <text evidence="7">Metabolic intermediate biosynthesis; chorismate biosynthesis; chorismate from D-erythrose 4-phosphate and phosphoenolpyruvate: step 5/7.</text>
</comment>
<name>A0ABS2Q4X1_9BACL</name>
<protein>
    <recommendedName>
        <fullName evidence="7">Shikimate kinase</fullName>
        <shortName evidence="7">SK</shortName>
        <ecNumber evidence="7">2.7.1.71</ecNumber>
    </recommendedName>
</protein>
<comment type="subunit">
    <text evidence="7">Monomer.</text>
</comment>
<keyword evidence="8" id="KW-0378">Hydrolase</keyword>
<keyword evidence="6 7" id="KW-0057">Aromatic amino acid biosynthesis</keyword>
<evidence type="ECO:0000313" key="9">
    <source>
        <dbReference type="Proteomes" id="UP000823201"/>
    </source>
</evidence>
<comment type="function">
    <text evidence="7">Catalyzes the specific phosphorylation of the 3-hydroxyl group of shikimic acid using ATP as a cosubstrate.</text>
</comment>
<dbReference type="GO" id="GO:0004765">
    <property type="term" value="F:shikimate kinase activity"/>
    <property type="evidence" value="ECO:0007669"/>
    <property type="project" value="UniProtKB-EC"/>
</dbReference>
<dbReference type="Pfam" id="PF01202">
    <property type="entry name" value="SKI"/>
    <property type="match status" value="1"/>
</dbReference>
<dbReference type="EC" id="2.7.1.71" evidence="7"/>
<dbReference type="InterPro" id="IPR027417">
    <property type="entry name" value="P-loop_NTPase"/>
</dbReference>
<dbReference type="SUPFAM" id="SSF52540">
    <property type="entry name" value="P-loop containing nucleoside triphosphate hydrolases"/>
    <property type="match status" value="1"/>
</dbReference>
<evidence type="ECO:0000256" key="5">
    <source>
        <dbReference type="ARBA" id="ARBA00022840"/>
    </source>
</evidence>
<keyword evidence="7" id="KW-0963">Cytoplasm</keyword>
<organism evidence="8 9">
    <name type="scientific">Sporolactobacillus spathodeae</name>
    <dbReference type="NCBI Taxonomy" id="1465502"/>
    <lineage>
        <taxon>Bacteria</taxon>
        <taxon>Bacillati</taxon>
        <taxon>Bacillota</taxon>
        <taxon>Bacilli</taxon>
        <taxon>Bacillales</taxon>
        <taxon>Sporolactobacillaceae</taxon>
        <taxon>Sporolactobacillus</taxon>
    </lineage>
</organism>
<keyword evidence="9" id="KW-1185">Reference proteome</keyword>
<evidence type="ECO:0000256" key="3">
    <source>
        <dbReference type="ARBA" id="ARBA00022741"/>
    </source>
</evidence>
<evidence type="ECO:0000256" key="6">
    <source>
        <dbReference type="ARBA" id="ARBA00023141"/>
    </source>
</evidence>
<dbReference type="PANTHER" id="PTHR21087">
    <property type="entry name" value="SHIKIMATE KINASE"/>
    <property type="match status" value="1"/>
</dbReference>
<keyword evidence="8" id="KW-0255">Endonuclease</keyword>
<keyword evidence="8" id="KW-0540">Nuclease</keyword>
<dbReference type="GO" id="GO:0004519">
    <property type="term" value="F:endonuclease activity"/>
    <property type="evidence" value="ECO:0007669"/>
    <property type="project" value="UniProtKB-KW"/>
</dbReference>
<feature type="binding site" evidence="7">
    <location>
        <begin position="11"/>
        <end position="16"/>
    </location>
    <ligand>
        <name>ATP</name>
        <dbReference type="ChEBI" id="CHEBI:30616"/>
    </ligand>
</feature>
<keyword evidence="2 7" id="KW-0808">Transferase</keyword>
<dbReference type="CDD" id="cd00464">
    <property type="entry name" value="SK"/>
    <property type="match status" value="1"/>
</dbReference>
<comment type="subcellular location">
    <subcellularLocation>
        <location evidence="7">Cytoplasm</location>
    </subcellularLocation>
</comment>
<keyword evidence="4 7" id="KW-0418">Kinase</keyword>
<keyword evidence="7" id="KW-0460">Magnesium</keyword>
<gene>
    <name evidence="7" type="primary">aroK</name>
    <name evidence="8" type="ORF">JOC27_000276</name>
</gene>
<evidence type="ECO:0000313" key="8">
    <source>
        <dbReference type="EMBL" id="MBM7656839.1"/>
    </source>
</evidence>
<evidence type="ECO:0000256" key="2">
    <source>
        <dbReference type="ARBA" id="ARBA00022679"/>
    </source>
</evidence>
<dbReference type="RefSeq" id="WP_205005204.1">
    <property type="nucleotide sequence ID" value="NZ_CBCRXA010000002.1"/>
</dbReference>
<accession>A0ABS2Q4X1</accession>
<keyword evidence="5 7" id="KW-0067">ATP-binding</keyword>
<dbReference type="InterPro" id="IPR000623">
    <property type="entry name" value="Shikimate_kinase/TSH1"/>
</dbReference>
<dbReference type="HAMAP" id="MF_00109">
    <property type="entry name" value="Shikimate_kinase"/>
    <property type="match status" value="1"/>
</dbReference>
<keyword evidence="3 7" id="KW-0547">Nucleotide-binding</keyword>
<dbReference type="PANTHER" id="PTHR21087:SF16">
    <property type="entry name" value="SHIKIMATE KINASE 1, CHLOROPLASTIC"/>
    <property type="match status" value="1"/>
</dbReference>
<feature type="binding site" evidence="7">
    <location>
        <position position="117"/>
    </location>
    <ligand>
        <name>ATP</name>
        <dbReference type="ChEBI" id="CHEBI:30616"/>
    </ligand>
</feature>
<comment type="similarity">
    <text evidence="7">Belongs to the shikimate kinase family.</text>
</comment>
<comment type="catalytic activity">
    <reaction evidence="7">
        <text>shikimate + ATP = 3-phosphoshikimate + ADP + H(+)</text>
        <dbReference type="Rhea" id="RHEA:13121"/>
        <dbReference type="ChEBI" id="CHEBI:15378"/>
        <dbReference type="ChEBI" id="CHEBI:30616"/>
        <dbReference type="ChEBI" id="CHEBI:36208"/>
        <dbReference type="ChEBI" id="CHEBI:145989"/>
        <dbReference type="ChEBI" id="CHEBI:456216"/>
        <dbReference type="EC" id="2.7.1.71"/>
    </reaction>
</comment>
<reference evidence="8 9" key="1">
    <citation type="submission" date="2021-01" db="EMBL/GenBank/DDBJ databases">
        <title>Genomic Encyclopedia of Type Strains, Phase IV (KMG-IV): sequencing the most valuable type-strain genomes for metagenomic binning, comparative biology and taxonomic classification.</title>
        <authorList>
            <person name="Goeker M."/>
        </authorList>
    </citation>
    <scope>NUCLEOTIDE SEQUENCE [LARGE SCALE GENOMIC DNA]</scope>
    <source>
        <strain evidence="8 9">DSM 100968</strain>
    </source>
</reference>
<dbReference type="InterPro" id="IPR031322">
    <property type="entry name" value="Shikimate/glucono_kinase"/>
</dbReference>
<dbReference type="EMBL" id="JAFBEV010000002">
    <property type="protein sequence ID" value="MBM7656839.1"/>
    <property type="molecule type" value="Genomic_DNA"/>
</dbReference>
<feature type="binding site" evidence="7">
    <location>
        <position position="15"/>
    </location>
    <ligand>
        <name>Mg(2+)</name>
        <dbReference type="ChEBI" id="CHEBI:18420"/>
    </ligand>
</feature>
<feature type="binding site" evidence="7">
    <location>
        <position position="135"/>
    </location>
    <ligand>
        <name>substrate</name>
    </ligand>
</feature>
<dbReference type="Proteomes" id="UP000823201">
    <property type="component" value="Unassembled WGS sequence"/>
</dbReference>
<feature type="binding site" evidence="7">
    <location>
        <position position="57"/>
    </location>
    <ligand>
        <name>substrate</name>
    </ligand>
</feature>
<comment type="caution">
    <text evidence="8">The sequence shown here is derived from an EMBL/GenBank/DDBJ whole genome shotgun (WGS) entry which is preliminary data.</text>
</comment>
<feature type="binding site" evidence="7">
    <location>
        <position position="33"/>
    </location>
    <ligand>
        <name>substrate</name>
    </ligand>
</feature>
<dbReference type="Gene3D" id="3.40.50.300">
    <property type="entry name" value="P-loop containing nucleotide triphosphate hydrolases"/>
    <property type="match status" value="1"/>
</dbReference>
<keyword evidence="7" id="KW-0479">Metal-binding</keyword>
<comment type="cofactor">
    <cofactor evidence="7">
        <name>Mg(2+)</name>
        <dbReference type="ChEBI" id="CHEBI:18420"/>
    </cofactor>
    <text evidence="7">Binds 1 Mg(2+) ion per subunit.</text>
</comment>
<dbReference type="PRINTS" id="PR01100">
    <property type="entry name" value="SHIKIMTKNASE"/>
</dbReference>
<keyword evidence="1 7" id="KW-0028">Amino-acid biosynthesis</keyword>